<proteinExistence type="inferred from homology"/>
<evidence type="ECO:0000256" key="5">
    <source>
        <dbReference type="ARBA" id="ARBA00022989"/>
    </source>
</evidence>
<dbReference type="Proteomes" id="UP001223743">
    <property type="component" value="Unassembled WGS sequence"/>
</dbReference>
<evidence type="ECO:0000256" key="3">
    <source>
        <dbReference type="ARBA" id="ARBA00022475"/>
    </source>
</evidence>
<dbReference type="InterPro" id="IPR000515">
    <property type="entry name" value="MetI-like"/>
</dbReference>
<feature type="transmembrane region" description="Helical" evidence="7">
    <location>
        <begin position="152"/>
        <end position="175"/>
    </location>
</feature>
<evidence type="ECO:0000256" key="7">
    <source>
        <dbReference type="RuleBase" id="RU363032"/>
    </source>
</evidence>
<evidence type="ECO:0000256" key="6">
    <source>
        <dbReference type="ARBA" id="ARBA00023136"/>
    </source>
</evidence>
<feature type="transmembrane region" description="Helical" evidence="7">
    <location>
        <begin position="93"/>
        <end position="115"/>
    </location>
</feature>
<dbReference type="CDD" id="cd06261">
    <property type="entry name" value="TM_PBP2"/>
    <property type="match status" value="1"/>
</dbReference>
<dbReference type="InterPro" id="IPR035906">
    <property type="entry name" value="MetI-like_sf"/>
</dbReference>
<feature type="transmembrane region" description="Helical" evidence="7">
    <location>
        <begin position="31"/>
        <end position="54"/>
    </location>
</feature>
<keyword evidence="6 7" id="KW-0472">Membrane</keyword>
<keyword evidence="5 7" id="KW-1133">Transmembrane helix</keyword>
<keyword evidence="10" id="KW-1185">Reference proteome</keyword>
<protein>
    <submittedName>
        <fullName evidence="9">Taurine transport system permease protein</fullName>
    </submittedName>
</protein>
<dbReference type="EMBL" id="JAUSWJ010000001">
    <property type="protein sequence ID" value="MDQ0515695.1"/>
    <property type="molecule type" value="Genomic_DNA"/>
</dbReference>
<keyword evidence="2 7" id="KW-0813">Transport</keyword>
<evidence type="ECO:0000256" key="4">
    <source>
        <dbReference type="ARBA" id="ARBA00022692"/>
    </source>
</evidence>
<comment type="similarity">
    <text evidence="7">Belongs to the binding-protein-dependent transport system permease family.</text>
</comment>
<keyword evidence="3" id="KW-1003">Cell membrane</keyword>
<comment type="caution">
    <text evidence="9">The sequence shown here is derived from an EMBL/GenBank/DDBJ whole genome shotgun (WGS) entry which is preliminary data.</text>
</comment>
<reference evidence="9 10" key="1">
    <citation type="submission" date="2023-07" db="EMBL/GenBank/DDBJ databases">
        <title>Genomic Encyclopedia of Type Strains, Phase IV (KMG-IV): sequencing the most valuable type-strain genomes for metagenomic binning, comparative biology and taxonomic classification.</title>
        <authorList>
            <person name="Goeker M."/>
        </authorList>
    </citation>
    <scope>NUCLEOTIDE SEQUENCE [LARGE SCALE GENOMIC DNA]</scope>
    <source>
        <strain evidence="9 10">B1-1</strain>
    </source>
</reference>
<dbReference type="Gene3D" id="1.10.3720.10">
    <property type="entry name" value="MetI-like"/>
    <property type="match status" value="1"/>
</dbReference>
<keyword evidence="4 7" id="KW-0812">Transmembrane</keyword>
<comment type="subcellular location">
    <subcellularLocation>
        <location evidence="1 7">Cell membrane</location>
        <topology evidence="1 7">Multi-pass membrane protein</topology>
    </subcellularLocation>
</comment>
<sequence>MTLVAEETRTIAVRPAKAKPRARNRHGRTRAIATVATLLALLAAWTLASSLGWVPALFLPSPPAVAKAFWTVATSGFVDATLLQHLAASLARVFAALIASIVVAVPIGFAIGLSPVGRGIFDPIIEFLRPLPPLAYLPLVIIWFGIGEASKILVIAIAMLAPIVISTAAGVASVSRDHLNAARSLGATRLQLLRHVVLPSALGEILTGIRIALGTGWTTLVAAELVAASRGVGFMIQSAAQFLVTDVVIMGIVLIAAVAFALEAGIRLLQRWLVPWLGKS</sequence>
<dbReference type="PANTHER" id="PTHR30151:SF25">
    <property type="entry name" value="TAURINE TRANSPORT SYSTEM PERMEASE PROTEIN TAUC"/>
    <property type="match status" value="1"/>
</dbReference>
<dbReference type="RefSeq" id="WP_266280668.1">
    <property type="nucleotide sequence ID" value="NZ_JAPKNF010000001.1"/>
</dbReference>
<dbReference type="SUPFAM" id="SSF161098">
    <property type="entry name" value="MetI-like"/>
    <property type="match status" value="1"/>
</dbReference>
<dbReference type="PANTHER" id="PTHR30151">
    <property type="entry name" value="ALKANE SULFONATE ABC TRANSPORTER-RELATED, MEMBRANE SUBUNIT"/>
    <property type="match status" value="1"/>
</dbReference>
<evidence type="ECO:0000256" key="2">
    <source>
        <dbReference type="ARBA" id="ARBA00022448"/>
    </source>
</evidence>
<feature type="transmembrane region" description="Helical" evidence="7">
    <location>
        <begin position="240"/>
        <end position="262"/>
    </location>
</feature>
<organism evidence="9 10">
    <name type="scientific">Kaistia geumhonensis</name>
    <dbReference type="NCBI Taxonomy" id="410839"/>
    <lineage>
        <taxon>Bacteria</taxon>
        <taxon>Pseudomonadati</taxon>
        <taxon>Pseudomonadota</taxon>
        <taxon>Alphaproteobacteria</taxon>
        <taxon>Hyphomicrobiales</taxon>
        <taxon>Kaistiaceae</taxon>
        <taxon>Kaistia</taxon>
    </lineage>
</organism>
<feature type="transmembrane region" description="Helical" evidence="7">
    <location>
        <begin position="127"/>
        <end position="146"/>
    </location>
</feature>
<evidence type="ECO:0000313" key="9">
    <source>
        <dbReference type="EMBL" id="MDQ0515695.1"/>
    </source>
</evidence>
<feature type="domain" description="ABC transmembrane type-1" evidence="8">
    <location>
        <begin position="86"/>
        <end position="266"/>
    </location>
</feature>
<dbReference type="Pfam" id="PF00528">
    <property type="entry name" value="BPD_transp_1"/>
    <property type="match status" value="1"/>
</dbReference>
<evidence type="ECO:0000256" key="1">
    <source>
        <dbReference type="ARBA" id="ARBA00004651"/>
    </source>
</evidence>
<feature type="transmembrane region" description="Helical" evidence="7">
    <location>
        <begin position="196"/>
        <end position="220"/>
    </location>
</feature>
<evidence type="ECO:0000313" key="10">
    <source>
        <dbReference type="Proteomes" id="UP001223743"/>
    </source>
</evidence>
<gene>
    <name evidence="9" type="ORF">QO015_001308</name>
</gene>
<evidence type="ECO:0000259" key="8">
    <source>
        <dbReference type="PROSITE" id="PS50928"/>
    </source>
</evidence>
<name>A0ABU0M412_9HYPH</name>
<dbReference type="PROSITE" id="PS50928">
    <property type="entry name" value="ABC_TM1"/>
    <property type="match status" value="1"/>
</dbReference>
<accession>A0ABU0M412</accession>